<gene>
    <name evidence="2" type="ORF">ODALV1_LOCUS7933</name>
</gene>
<feature type="signal peptide" evidence="1">
    <location>
        <begin position="1"/>
        <end position="26"/>
    </location>
</feature>
<evidence type="ECO:0008006" key="4">
    <source>
        <dbReference type="Google" id="ProtNLM"/>
    </source>
</evidence>
<reference evidence="2 3" key="1">
    <citation type="submission" date="2024-08" db="EMBL/GenBank/DDBJ databases">
        <authorList>
            <person name="Cucini C."/>
            <person name="Frati F."/>
        </authorList>
    </citation>
    <scope>NUCLEOTIDE SEQUENCE [LARGE SCALE GENOMIC DNA]</scope>
</reference>
<evidence type="ECO:0000313" key="2">
    <source>
        <dbReference type="EMBL" id="CAL8091432.1"/>
    </source>
</evidence>
<evidence type="ECO:0000313" key="3">
    <source>
        <dbReference type="Proteomes" id="UP001642540"/>
    </source>
</evidence>
<keyword evidence="1" id="KW-0732">Signal</keyword>
<organism evidence="2 3">
    <name type="scientific">Orchesella dallaii</name>
    <dbReference type="NCBI Taxonomy" id="48710"/>
    <lineage>
        <taxon>Eukaryota</taxon>
        <taxon>Metazoa</taxon>
        <taxon>Ecdysozoa</taxon>
        <taxon>Arthropoda</taxon>
        <taxon>Hexapoda</taxon>
        <taxon>Collembola</taxon>
        <taxon>Entomobryomorpha</taxon>
        <taxon>Entomobryoidea</taxon>
        <taxon>Orchesellidae</taxon>
        <taxon>Orchesellinae</taxon>
        <taxon>Orchesella</taxon>
    </lineage>
</organism>
<feature type="chain" id="PRO_5045824142" description="DUF4789 domain-containing protein" evidence="1">
    <location>
        <begin position="27"/>
        <end position="167"/>
    </location>
</feature>
<name>A0ABP1Q9C0_9HEXA</name>
<dbReference type="Proteomes" id="UP001642540">
    <property type="component" value="Unassembled WGS sequence"/>
</dbReference>
<accession>A0ABP1Q9C0</accession>
<comment type="caution">
    <text evidence="2">The sequence shown here is derived from an EMBL/GenBank/DDBJ whole genome shotgun (WGS) entry which is preliminary data.</text>
</comment>
<protein>
    <recommendedName>
        <fullName evidence="4">DUF4789 domain-containing protein</fullName>
    </recommendedName>
</protein>
<keyword evidence="3" id="KW-1185">Reference proteome</keyword>
<proteinExistence type="predicted"/>
<dbReference type="EMBL" id="CAXLJM020000024">
    <property type="protein sequence ID" value="CAL8091432.1"/>
    <property type="molecule type" value="Genomic_DNA"/>
</dbReference>
<sequence length="167" mass="18513">MNTKNFFTLALTTILIEIGLLLSADAKSVPQEIEKKIVLDIETLLNGVPIDYSYNESYPDSSDSFYSVPGCPKSDVGYPWVYFGSPPKCYLAGTQGPCDGNQKLFVKSDSEFGFCSCGCIEGIQLINPLEHQFCKPHFAGTLELVHVGDLEKCFALYEQVQLSFVKF</sequence>
<evidence type="ECO:0000256" key="1">
    <source>
        <dbReference type="SAM" id="SignalP"/>
    </source>
</evidence>